<evidence type="ECO:0000256" key="1">
    <source>
        <dbReference type="SAM" id="MobiDB-lite"/>
    </source>
</evidence>
<reference evidence="4 5" key="1">
    <citation type="submission" date="2021-08" db="EMBL/GenBank/DDBJ databases">
        <title>Draft Genome Sequence of Phanerochaete sordida strain YK-624.</title>
        <authorList>
            <person name="Mori T."/>
            <person name="Dohra H."/>
            <person name="Suzuki T."/>
            <person name="Kawagishi H."/>
            <person name="Hirai H."/>
        </authorList>
    </citation>
    <scope>NUCLEOTIDE SEQUENCE [LARGE SCALE GENOMIC DNA]</scope>
    <source>
        <strain evidence="4 5">YK-624</strain>
    </source>
</reference>
<name>A0A9P3GH61_9APHY</name>
<keyword evidence="5" id="KW-1185">Reference proteome</keyword>
<dbReference type="GO" id="GO:0005739">
    <property type="term" value="C:mitochondrion"/>
    <property type="evidence" value="ECO:0007669"/>
    <property type="project" value="TreeGrafter"/>
</dbReference>
<accession>A0A9P3GH61</accession>
<dbReference type="Proteomes" id="UP000703269">
    <property type="component" value="Unassembled WGS sequence"/>
</dbReference>
<dbReference type="InterPro" id="IPR009688">
    <property type="entry name" value="FAM210A/B-like_dom"/>
</dbReference>
<keyword evidence="2" id="KW-0472">Membrane</keyword>
<evidence type="ECO:0000313" key="5">
    <source>
        <dbReference type="Proteomes" id="UP000703269"/>
    </source>
</evidence>
<protein>
    <recommendedName>
        <fullName evidence="3">DUF1279 domain-containing protein</fullName>
    </recommendedName>
</protein>
<dbReference type="Pfam" id="PF06916">
    <property type="entry name" value="FAM210A-B_dom"/>
    <property type="match status" value="1"/>
</dbReference>
<evidence type="ECO:0000256" key="2">
    <source>
        <dbReference type="SAM" id="Phobius"/>
    </source>
</evidence>
<evidence type="ECO:0000313" key="4">
    <source>
        <dbReference type="EMBL" id="GJE94892.1"/>
    </source>
</evidence>
<dbReference type="OrthoDB" id="426386at2759"/>
<feature type="region of interest" description="Disordered" evidence="1">
    <location>
        <begin position="53"/>
        <end position="75"/>
    </location>
</feature>
<feature type="transmembrane region" description="Helical" evidence="2">
    <location>
        <begin position="90"/>
        <end position="113"/>
    </location>
</feature>
<dbReference type="EMBL" id="BPQB01000044">
    <property type="protein sequence ID" value="GJE94892.1"/>
    <property type="molecule type" value="Genomic_DNA"/>
</dbReference>
<keyword evidence="2" id="KW-1133">Transmembrane helix</keyword>
<comment type="caution">
    <text evidence="4">The sequence shown here is derived from an EMBL/GenBank/DDBJ whole genome shotgun (WGS) entry which is preliminary data.</text>
</comment>
<organism evidence="4 5">
    <name type="scientific">Phanerochaete sordida</name>
    <dbReference type="NCBI Taxonomy" id="48140"/>
    <lineage>
        <taxon>Eukaryota</taxon>
        <taxon>Fungi</taxon>
        <taxon>Dikarya</taxon>
        <taxon>Basidiomycota</taxon>
        <taxon>Agaricomycotina</taxon>
        <taxon>Agaricomycetes</taxon>
        <taxon>Polyporales</taxon>
        <taxon>Phanerochaetaceae</taxon>
        <taxon>Phanerochaete</taxon>
    </lineage>
</organism>
<proteinExistence type="predicted"/>
<keyword evidence="2" id="KW-0812">Transmembrane</keyword>
<gene>
    <name evidence="4" type="ORF">PsYK624_110680</name>
</gene>
<dbReference type="InterPro" id="IPR045866">
    <property type="entry name" value="FAM210A/B-like"/>
</dbReference>
<feature type="domain" description="DUF1279" evidence="3">
    <location>
        <begin position="81"/>
        <end position="189"/>
    </location>
</feature>
<sequence length="226" mass="24678">MVRNIILRIPVLRSLLPRVSRPILPLTRFAGAEPRISLTRPGSRVNARLLHHSPTRLASPPPHGSSSGGEHDLPPNASLSQRLKHLIKSYGWYALGVYILLSAADFTVAFAAVNILGAEHVARVASSVKEVFTGLLPPRPAEPGRDEMDIASHGRGGSEGIWAMVVLAYTIHKTLFLPVRVGLTAAVTPRLVGWLRSRGWAGSAGTRRAAHEVRERIRNRNSRDQD</sequence>
<dbReference type="PANTHER" id="PTHR21377:SF0">
    <property type="entry name" value="PROTEIN FAM210B, MITOCHONDRIAL"/>
    <property type="match status" value="1"/>
</dbReference>
<dbReference type="AlphaFoldDB" id="A0A9P3GH61"/>
<dbReference type="PANTHER" id="PTHR21377">
    <property type="entry name" value="PROTEIN FAM210B, MITOCHONDRIAL"/>
    <property type="match status" value="1"/>
</dbReference>
<evidence type="ECO:0000259" key="3">
    <source>
        <dbReference type="Pfam" id="PF06916"/>
    </source>
</evidence>